<dbReference type="InterPro" id="IPR023296">
    <property type="entry name" value="Glyco_hydro_beta-prop_sf"/>
</dbReference>
<evidence type="ECO:0000313" key="8">
    <source>
        <dbReference type="Proteomes" id="UP000247523"/>
    </source>
</evidence>
<protein>
    <submittedName>
        <fullName evidence="5">Putative GH43/DUF377 family glycosyl hydrolase</fullName>
    </submittedName>
</protein>
<dbReference type="PANTHER" id="PTHR35279:SF1">
    <property type="entry name" value="ARABINANASE_LEVANSUCRASE_INVERTASE"/>
    <property type="match status" value="1"/>
</dbReference>
<reference evidence="6" key="3">
    <citation type="submission" date="2018-07" db="EMBL/GenBank/DDBJ databases">
        <authorList>
            <person name="Quirk P.G."/>
            <person name="Krulwich T.A."/>
        </authorList>
    </citation>
    <scope>NUCLEOTIDE SEQUENCE</scope>
    <source>
        <strain evidence="6">CCRI-19302</strain>
    </source>
</reference>
<keyword evidence="3" id="KW-0326">Glycosidase</keyword>
<keyword evidence="7" id="KW-1185">Reference proteome</keyword>
<accession>A0A255IQL0</accession>
<evidence type="ECO:0000256" key="3">
    <source>
        <dbReference type="ARBA" id="ARBA00023295"/>
    </source>
</evidence>
<name>A0A255IQL0_9FIRM</name>
<gene>
    <name evidence="5" type="ORF">C8E03_1108</name>
    <name evidence="6" type="ORF">CG710_008270</name>
</gene>
<evidence type="ECO:0000256" key="1">
    <source>
        <dbReference type="ARBA" id="ARBA00009902"/>
    </source>
</evidence>
<dbReference type="SUPFAM" id="SSF75005">
    <property type="entry name" value="Arabinanase/levansucrase/invertase"/>
    <property type="match status" value="1"/>
</dbReference>
<organism evidence="6 7">
    <name type="scientific">Lachnotalea glycerini</name>
    <dbReference type="NCBI Taxonomy" id="1763509"/>
    <lineage>
        <taxon>Bacteria</taxon>
        <taxon>Bacillati</taxon>
        <taxon>Bacillota</taxon>
        <taxon>Clostridia</taxon>
        <taxon>Lachnospirales</taxon>
        <taxon>Lachnospiraceae</taxon>
        <taxon>Lachnotalea</taxon>
    </lineage>
</organism>
<evidence type="ECO:0000313" key="6">
    <source>
        <dbReference type="EMBL" id="RDY31705.1"/>
    </source>
</evidence>
<proteinExistence type="inferred from homology"/>
<evidence type="ECO:0000259" key="4">
    <source>
        <dbReference type="Pfam" id="PF00251"/>
    </source>
</evidence>
<dbReference type="GO" id="GO:0016798">
    <property type="term" value="F:hydrolase activity, acting on glycosyl bonds"/>
    <property type="evidence" value="ECO:0007669"/>
    <property type="project" value="UniProtKB-KW"/>
</dbReference>
<dbReference type="EMBL" id="NOKA02000011">
    <property type="protein sequence ID" value="RDY31705.1"/>
    <property type="molecule type" value="Genomic_DNA"/>
</dbReference>
<reference evidence="6 7" key="1">
    <citation type="journal article" date="2017" name="Genome Announc.">
        <title>Draft Genome Sequence of a Sporulating and Motile Strain of Lachnotalea glycerini Isolated from Water in Quebec City, Canada.</title>
        <authorList>
            <person name="Maheux A.F."/>
            <person name="Boudreau D.K."/>
            <person name="Berube E."/>
            <person name="Boissinot M."/>
            <person name="Raymond F."/>
            <person name="Brodeur S."/>
            <person name="Corbeil J."/>
            <person name="Isabel S."/>
            <person name="Omar R.F."/>
            <person name="Bergeron M.G."/>
        </authorList>
    </citation>
    <scope>NUCLEOTIDE SEQUENCE [LARGE SCALE GENOMIC DNA]</scope>
    <source>
        <strain evidence="6 7">CCRI-19302</strain>
    </source>
</reference>
<reference evidence="5 8" key="2">
    <citation type="submission" date="2018-05" db="EMBL/GenBank/DDBJ databases">
        <title>Genomic Encyclopedia of Type Strains, Phase IV (KMG-IV): sequencing the most valuable type-strain genomes for metagenomic binning, comparative biology and taxonomic classification.</title>
        <authorList>
            <person name="Goeker M."/>
        </authorList>
    </citation>
    <scope>NUCLEOTIDE SEQUENCE [LARGE SCALE GENOMIC DNA]</scope>
    <source>
        <strain evidence="5 8">DSM 28816</strain>
    </source>
</reference>
<keyword evidence="2 5" id="KW-0378">Hydrolase</keyword>
<dbReference type="Pfam" id="PF00251">
    <property type="entry name" value="Glyco_hydro_32N"/>
    <property type="match status" value="1"/>
</dbReference>
<evidence type="ECO:0000313" key="5">
    <source>
        <dbReference type="EMBL" id="PXV87247.1"/>
    </source>
</evidence>
<dbReference type="OrthoDB" id="9799605at2"/>
<evidence type="ECO:0000256" key="2">
    <source>
        <dbReference type="ARBA" id="ARBA00022801"/>
    </source>
</evidence>
<dbReference type="Proteomes" id="UP000247523">
    <property type="component" value="Unassembled WGS sequence"/>
</dbReference>
<evidence type="ECO:0000313" key="7">
    <source>
        <dbReference type="Proteomes" id="UP000216411"/>
    </source>
</evidence>
<feature type="domain" description="Glycosyl hydrolase family 32 N-terminal" evidence="4">
    <location>
        <begin position="90"/>
        <end position="241"/>
    </location>
</feature>
<dbReference type="InterPro" id="IPR013148">
    <property type="entry name" value="Glyco_hydro_32_N"/>
</dbReference>
<dbReference type="PANTHER" id="PTHR35279">
    <property type="match status" value="1"/>
</dbReference>
<dbReference type="RefSeq" id="WP_094375854.1">
    <property type="nucleotide sequence ID" value="NZ_NOKA02000011.1"/>
</dbReference>
<dbReference type="Gene3D" id="2.115.10.20">
    <property type="entry name" value="Glycosyl hydrolase domain, family 43"/>
    <property type="match status" value="3"/>
</dbReference>
<sequence length="509" mass="56979">MKKRNIKLVISLAFCGSLILSYVIGQGIKLDQNSKPGDNNAISSDFKLESVNKLVKSAPFEIVQKYESPVLERGSDGEWDSVDLLNPSVIEINGTYYNYYSGYNGEKWSTGLATSEDGISWEKYENNPILTLSEEGWDSNYIAANGSAVYFNNKIYYYYQGTDEEGFSQIGLATSDDGIGFTKQENTVLTCGVAGEWDGQATADPYVIEHNGKLYMYYLGMNDLGIQRLGVAVSVDGINWIKSVANPVMDIGVRGSFDENGLGEPSVYYEAPYFYMLYTGRNAQEVRNIGLAYSLDGINWYKNNYAGLIESQNNTWDSQVICDTTFLFNKEKDLLFVWYGGGDKAEPAQNLDGNVGLFTVDISQSRDMYNFNTKADWNVSKVSSEDVLRGSYTIEDGQAWVSDNISIDLTNDTNSDTIVISGYMPFQIYQAAGIENLKMAVYINSELVNERIFNSEEFFEFTIEKTDELKLMDNLNVCIITDKAVVPAQLGLGEDERRLAWVIKSILQN</sequence>
<comment type="similarity">
    <text evidence="1">Belongs to the glycosyl hydrolase 32 family.</text>
</comment>
<dbReference type="EMBL" id="QICS01000010">
    <property type="protein sequence ID" value="PXV87247.1"/>
    <property type="molecule type" value="Genomic_DNA"/>
</dbReference>
<dbReference type="Proteomes" id="UP000216411">
    <property type="component" value="Unassembled WGS sequence"/>
</dbReference>
<comment type="caution">
    <text evidence="6">The sequence shown here is derived from an EMBL/GenBank/DDBJ whole genome shotgun (WGS) entry which is preliminary data.</text>
</comment>
<dbReference type="AlphaFoldDB" id="A0A255IQL0"/>